<proteinExistence type="predicted"/>
<gene>
    <name evidence="2" type="ORF">PAC_19444</name>
</gene>
<reference evidence="2 3" key="1">
    <citation type="submission" date="2016-03" db="EMBL/GenBank/DDBJ databases">
        <authorList>
            <person name="Ploux O."/>
        </authorList>
    </citation>
    <scope>NUCLEOTIDE SEQUENCE [LARGE SCALE GENOMIC DNA]</scope>
    <source>
        <strain evidence="2 3">UAMH 11012</strain>
    </source>
</reference>
<evidence type="ECO:0000313" key="2">
    <source>
        <dbReference type="EMBL" id="CZR69544.1"/>
    </source>
</evidence>
<keyword evidence="1" id="KW-1133">Transmembrane helix</keyword>
<keyword evidence="3" id="KW-1185">Reference proteome</keyword>
<accession>A0A1L7XWX9</accession>
<sequence>MSRLWPHPAYAEDQEYSHAILWTHVLTRAVTAGTVVGLGIAGSVLALRQLPSLKPRLPTSTIPTLLLRSSGTGAVIATGILCIGLPLRMRGREEIEWQDRSWRLIENKGQVECDDWTYPGMLGGAVAYAIKGNGLGWRGVAGSIGLGSVAGMAGYMGWRYGVKGGKFEETVV</sequence>
<dbReference type="Proteomes" id="UP000184330">
    <property type="component" value="Unassembled WGS sequence"/>
</dbReference>
<dbReference type="EMBL" id="FJOG01000073">
    <property type="protein sequence ID" value="CZR69544.1"/>
    <property type="molecule type" value="Genomic_DNA"/>
</dbReference>
<organism evidence="2 3">
    <name type="scientific">Phialocephala subalpina</name>
    <dbReference type="NCBI Taxonomy" id="576137"/>
    <lineage>
        <taxon>Eukaryota</taxon>
        <taxon>Fungi</taxon>
        <taxon>Dikarya</taxon>
        <taxon>Ascomycota</taxon>
        <taxon>Pezizomycotina</taxon>
        <taxon>Leotiomycetes</taxon>
        <taxon>Helotiales</taxon>
        <taxon>Mollisiaceae</taxon>
        <taxon>Phialocephala</taxon>
        <taxon>Phialocephala fortinii species complex</taxon>
    </lineage>
</organism>
<name>A0A1L7XWX9_9HELO</name>
<keyword evidence="1" id="KW-0472">Membrane</keyword>
<evidence type="ECO:0000313" key="3">
    <source>
        <dbReference type="Proteomes" id="UP000184330"/>
    </source>
</evidence>
<protein>
    <submittedName>
        <fullName evidence="2">Uncharacterized protein</fullName>
    </submittedName>
</protein>
<dbReference type="OrthoDB" id="544298at2759"/>
<dbReference type="AlphaFoldDB" id="A0A1L7XWX9"/>
<feature type="transmembrane region" description="Helical" evidence="1">
    <location>
        <begin position="21"/>
        <end position="45"/>
    </location>
</feature>
<evidence type="ECO:0000256" key="1">
    <source>
        <dbReference type="SAM" id="Phobius"/>
    </source>
</evidence>
<keyword evidence="1" id="KW-0812">Transmembrane</keyword>